<dbReference type="AlphaFoldDB" id="A0A8K0NMT5"/>
<accession>A0A8K0NMT5</accession>
<name>A0A8K0NMT5_9TREE</name>
<comment type="caution">
    <text evidence="1">The sequence shown here is derived from an EMBL/GenBank/DDBJ whole genome shotgun (WGS) entry which is preliminary data.</text>
</comment>
<organism evidence="1 2">
    <name type="scientific">Filobasidium floriforme</name>
    <dbReference type="NCBI Taxonomy" id="5210"/>
    <lineage>
        <taxon>Eukaryota</taxon>
        <taxon>Fungi</taxon>
        <taxon>Dikarya</taxon>
        <taxon>Basidiomycota</taxon>
        <taxon>Agaricomycotina</taxon>
        <taxon>Tremellomycetes</taxon>
        <taxon>Filobasidiales</taxon>
        <taxon>Filobasidiaceae</taxon>
        <taxon>Filobasidium</taxon>
    </lineage>
</organism>
<dbReference type="EMBL" id="JABELV010000076">
    <property type="protein sequence ID" value="KAG7532025.1"/>
    <property type="molecule type" value="Genomic_DNA"/>
</dbReference>
<dbReference type="Proteomes" id="UP000812966">
    <property type="component" value="Unassembled WGS sequence"/>
</dbReference>
<protein>
    <submittedName>
        <fullName evidence="1">Uncharacterized protein</fullName>
    </submittedName>
</protein>
<proteinExistence type="predicted"/>
<keyword evidence="2" id="KW-1185">Reference proteome</keyword>
<evidence type="ECO:0000313" key="1">
    <source>
        <dbReference type="EMBL" id="KAG7532025.1"/>
    </source>
</evidence>
<evidence type="ECO:0000313" key="2">
    <source>
        <dbReference type="Proteomes" id="UP000812966"/>
    </source>
</evidence>
<gene>
    <name evidence="1" type="ORF">FFLO_03900</name>
</gene>
<reference evidence="1" key="1">
    <citation type="submission" date="2020-04" db="EMBL/GenBank/DDBJ databases">
        <title>Analysis of mating type loci in Filobasidium floriforme.</title>
        <authorList>
            <person name="Nowrousian M."/>
        </authorList>
    </citation>
    <scope>NUCLEOTIDE SEQUENCE</scope>
    <source>
        <strain evidence="1">CBS 6242</strain>
    </source>
</reference>
<sequence>MTWTYQRYTNLLRVYEDYEQRQLYNNMPRQRVISLLYTITLKQRMHIQYIHVACGQRYQRIKGRKRIGIDRHLASCLKLKQPTGYPRYIPENENTTPEIAGPFLIVSMSTPEQMSTPPVWRFEPSPASEAIWANDLLVETIYRHAWDTRSLDKEPTIINGMLLCKSRFWMIAKIRFEKCWYKELTDALQAGCSLDRFNGYSGCVRTLLVRETAYPDDEPEEAVPPRMHRHKQDLAYLRKHRGQLPNLKAIKVLPDPDYEPCNVQRLVECDGTSIHVDYAIHSYIPRHWECRHGIEAEPGCCDKLLGITIGGYEDDVESEEAIMEELMEVLNTQTMVVGSVTSTVHLGHLRVLSFLPFDHQGDGRIHLDMMSSIFDSCPELQVLRCRLRGSAAYNADEVDLDCVFSKGKMLHTIHLETEGALVPYLSALSRFRDVELTCRIPLPSDDLARLNDPSGRRLPFEARTERFEMGFHPAYFSVHPRAKMLDVIQIIETLLPANCEISYDKHDLRSFPIDATDLMRAGWRHLVAALYLLQEDRSKSRPLPRTFVPMTPGELAKALQSKDERLPLSGSSNGIWVAGLPGQGDRTDQSFYVDNESNERVEGESERSWFRERGFLVQRKCSHDRSRTAYLTPEDAEEIRIGVTNLCADACSIIASMIHLAVPNNP</sequence>